<evidence type="ECO:0000313" key="2">
    <source>
        <dbReference type="Proteomes" id="UP001197093"/>
    </source>
</evidence>
<keyword evidence="2" id="KW-1185">Reference proteome</keyword>
<reference evidence="1" key="1">
    <citation type="submission" date="2023-02" db="EMBL/GenBank/DDBJ databases">
        <authorList>
            <person name="Palmer J.M."/>
        </authorList>
    </citation>
    <scope>NUCLEOTIDE SEQUENCE</scope>
    <source>
        <strain evidence="1">FW57</strain>
    </source>
</reference>
<sequence length="333" mass="37224">MAAIYTHSALTIAASQAPSSSSSLFSSQSSTPIAIASFTVHARHATKHLPRHPDPATFPLLTRAWVYQERLLSRRVVHFGPDELAWECHYGIQCQCGYFDRADQRYLTLHDDRRGMNSKAQHTAALLRAVTMAKRKHLEARFPSQIPEARPSLLPAHWRKMVTEYSPLALSRASDRLPALSGLAKQVRQFRDARYLAGLWEDTFFRDALWVAAANPGRRSAEWVAPTWSWASQRGGVRYTNGERLQLGGLGVYRPAELGNFGDVTSELVGGSCELVAAECVPAGVDDTGRVEKGWVKVYDGSKLEDMHEYHEHQRETSPWFGKVKEAVVITIV</sequence>
<comment type="caution">
    <text evidence="1">The sequence shown here is derived from an EMBL/GenBank/DDBJ whole genome shotgun (WGS) entry which is preliminary data.</text>
</comment>
<dbReference type="AlphaFoldDB" id="A0AAD4F659"/>
<gene>
    <name evidence="1" type="ORF">NEMBOFW57_004103</name>
</gene>
<protein>
    <recommendedName>
        <fullName evidence="3">Heterokaryon incompatibility domain-containing protein</fullName>
    </recommendedName>
</protein>
<name>A0AAD4F659_9PEZI</name>
<dbReference type="PANTHER" id="PTHR33112:SF16">
    <property type="entry name" value="HETEROKARYON INCOMPATIBILITY DOMAIN-CONTAINING PROTEIN"/>
    <property type="match status" value="1"/>
</dbReference>
<proteinExistence type="predicted"/>
<organism evidence="1 2">
    <name type="scientific">Staphylotrichum longicolle</name>
    <dbReference type="NCBI Taxonomy" id="669026"/>
    <lineage>
        <taxon>Eukaryota</taxon>
        <taxon>Fungi</taxon>
        <taxon>Dikarya</taxon>
        <taxon>Ascomycota</taxon>
        <taxon>Pezizomycotina</taxon>
        <taxon>Sordariomycetes</taxon>
        <taxon>Sordariomycetidae</taxon>
        <taxon>Sordariales</taxon>
        <taxon>Chaetomiaceae</taxon>
        <taxon>Staphylotrichum</taxon>
    </lineage>
</organism>
<accession>A0AAD4F659</accession>
<evidence type="ECO:0008006" key="3">
    <source>
        <dbReference type="Google" id="ProtNLM"/>
    </source>
</evidence>
<dbReference type="PANTHER" id="PTHR33112">
    <property type="entry name" value="DOMAIN PROTEIN, PUTATIVE-RELATED"/>
    <property type="match status" value="1"/>
</dbReference>
<dbReference type="Proteomes" id="UP001197093">
    <property type="component" value="Unassembled WGS sequence"/>
</dbReference>
<dbReference type="EMBL" id="JAHCVI010000001">
    <property type="protein sequence ID" value="KAG7294041.1"/>
    <property type="molecule type" value="Genomic_DNA"/>
</dbReference>
<evidence type="ECO:0000313" key="1">
    <source>
        <dbReference type="EMBL" id="KAG7294041.1"/>
    </source>
</evidence>